<evidence type="ECO:0000313" key="2">
    <source>
        <dbReference type="EMBL" id="TGZ64659.1"/>
    </source>
</evidence>
<dbReference type="AlphaFoldDB" id="A0A4S2LT83"/>
<comment type="caution">
    <text evidence="2">The sequence shown here is derived from an EMBL/GenBank/DDBJ whole genome shotgun (WGS) entry which is preliminary data.</text>
</comment>
<gene>
    <name evidence="2" type="ORF">CRM22_006244</name>
</gene>
<accession>A0A4S2LT83</accession>
<evidence type="ECO:0000256" key="1">
    <source>
        <dbReference type="SAM" id="MobiDB-lite"/>
    </source>
</evidence>
<evidence type="ECO:0000313" key="3">
    <source>
        <dbReference type="Proteomes" id="UP000308267"/>
    </source>
</evidence>
<feature type="region of interest" description="Disordered" evidence="1">
    <location>
        <begin position="91"/>
        <end position="114"/>
    </location>
</feature>
<feature type="region of interest" description="Disordered" evidence="1">
    <location>
        <begin position="1"/>
        <end position="71"/>
    </location>
</feature>
<organism evidence="2 3">
    <name type="scientific">Opisthorchis felineus</name>
    <dbReference type="NCBI Taxonomy" id="147828"/>
    <lineage>
        <taxon>Eukaryota</taxon>
        <taxon>Metazoa</taxon>
        <taxon>Spiralia</taxon>
        <taxon>Lophotrochozoa</taxon>
        <taxon>Platyhelminthes</taxon>
        <taxon>Trematoda</taxon>
        <taxon>Digenea</taxon>
        <taxon>Opisthorchiida</taxon>
        <taxon>Opisthorchiata</taxon>
        <taxon>Opisthorchiidae</taxon>
        <taxon>Opisthorchis</taxon>
    </lineage>
</organism>
<dbReference type="EMBL" id="SJOL01006654">
    <property type="protein sequence ID" value="TGZ64659.1"/>
    <property type="molecule type" value="Genomic_DNA"/>
</dbReference>
<name>A0A4S2LT83_OPIFE</name>
<reference evidence="2 3" key="1">
    <citation type="journal article" date="2019" name="BMC Genomics">
        <title>New insights from Opisthorchis felineus genome: update on genomics of the epidemiologically important liver flukes.</title>
        <authorList>
            <person name="Ershov N.I."/>
            <person name="Mordvinov V.A."/>
            <person name="Prokhortchouk E.B."/>
            <person name="Pakharukova M.Y."/>
            <person name="Gunbin K.V."/>
            <person name="Ustyantsev K."/>
            <person name="Genaev M.A."/>
            <person name="Blinov A.G."/>
            <person name="Mazur A."/>
            <person name="Boulygina E."/>
            <person name="Tsygankova S."/>
            <person name="Khrameeva E."/>
            <person name="Chekanov N."/>
            <person name="Fan G."/>
            <person name="Xiao A."/>
            <person name="Zhang H."/>
            <person name="Xu X."/>
            <person name="Yang H."/>
            <person name="Solovyev V."/>
            <person name="Lee S.M."/>
            <person name="Liu X."/>
            <person name="Afonnikov D.A."/>
            <person name="Skryabin K.G."/>
        </authorList>
    </citation>
    <scope>NUCLEOTIDE SEQUENCE [LARGE SCALE GENOMIC DNA]</scope>
    <source>
        <strain evidence="2">AK-0245</strain>
        <tissue evidence="2">Whole organism</tissue>
    </source>
</reference>
<proteinExistence type="predicted"/>
<sequence>MVMAENTCEDVPNGQFRFEDGELVLSDNEPNLEGKGESEDASNSKKSRRKQTFERRNIKETAESIQPPTSTRHSEWLGFVLWIHGRVGVGGCPKVDDAHRQSHENQKGARYNGP</sequence>
<feature type="compositionally biased region" description="Basic and acidic residues" evidence="1">
    <location>
        <begin position="94"/>
        <end position="107"/>
    </location>
</feature>
<dbReference type="Proteomes" id="UP000308267">
    <property type="component" value="Unassembled WGS sequence"/>
</dbReference>
<keyword evidence="3" id="KW-1185">Reference proteome</keyword>
<feature type="compositionally biased region" description="Basic and acidic residues" evidence="1">
    <location>
        <begin position="51"/>
        <end position="62"/>
    </location>
</feature>
<protein>
    <submittedName>
        <fullName evidence="2">Uncharacterized protein</fullName>
    </submittedName>
</protein>